<dbReference type="EMBL" id="UYYB01003926">
    <property type="protein sequence ID" value="VDM66862.1"/>
    <property type="molecule type" value="Genomic_DNA"/>
</dbReference>
<evidence type="ECO:0000313" key="2">
    <source>
        <dbReference type="Proteomes" id="UP000270094"/>
    </source>
</evidence>
<name>A0A3P7KGJ1_STRVU</name>
<evidence type="ECO:0000313" key="1">
    <source>
        <dbReference type="EMBL" id="VDM66862.1"/>
    </source>
</evidence>
<organism evidence="1 2">
    <name type="scientific">Strongylus vulgaris</name>
    <name type="common">Blood worm</name>
    <dbReference type="NCBI Taxonomy" id="40348"/>
    <lineage>
        <taxon>Eukaryota</taxon>
        <taxon>Metazoa</taxon>
        <taxon>Ecdysozoa</taxon>
        <taxon>Nematoda</taxon>
        <taxon>Chromadorea</taxon>
        <taxon>Rhabditida</taxon>
        <taxon>Rhabditina</taxon>
        <taxon>Rhabditomorpha</taxon>
        <taxon>Strongyloidea</taxon>
        <taxon>Strongylidae</taxon>
        <taxon>Strongylus</taxon>
    </lineage>
</organism>
<protein>
    <submittedName>
        <fullName evidence="1">Uncharacterized protein</fullName>
    </submittedName>
</protein>
<dbReference type="Proteomes" id="UP000270094">
    <property type="component" value="Unassembled WGS sequence"/>
</dbReference>
<gene>
    <name evidence="1" type="ORF">SVUK_LOCUS1860</name>
</gene>
<keyword evidence="2" id="KW-1185">Reference proteome</keyword>
<proteinExistence type="predicted"/>
<dbReference type="AlphaFoldDB" id="A0A3P7KGJ1"/>
<reference evidence="1 2" key="1">
    <citation type="submission" date="2018-11" db="EMBL/GenBank/DDBJ databases">
        <authorList>
            <consortium name="Pathogen Informatics"/>
        </authorList>
    </citation>
    <scope>NUCLEOTIDE SEQUENCE [LARGE SCALE GENOMIC DNA]</scope>
</reference>
<accession>A0A3P7KGJ1</accession>
<sequence>MEKYGEKRGELHAAFPDMDNVPHDVIWWALRKQMATEVHIQRILIYHGATSHVQIAVGYLGIHISVKEDFKMRYRPGQTQPE</sequence>